<comment type="caution">
    <text evidence="2">The sequence shown here is derived from an EMBL/GenBank/DDBJ whole genome shotgun (WGS) entry which is preliminary data.</text>
</comment>
<feature type="region of interest" description="Disordered" evidence="1">
    <location>
        <begin position="51"/>
        <end position="83"/>
    </location>
</feature>
<evidence type="ECO:0000256" key="1">
    <source>
        <dbReference type="SAM" id="MobiDB-lite"/>
    </source>
</evidence>
<organism evidence="2 3">
    <name type="scientific">Datura stramonium</name>
    <name type="common">Jimsonweed</name>
    <name type="synonym">Common thornapple</name>
    <dbReference type="NCBI Taxonomy" id="4076"/>
    <lineage>
        <taxon>Eukaryota</taxon>
        <taxon>Viridiplantae</taxon>
        <taxon>Streptophyta</taxon>
        <taxon>Embryophyta</taxon>
        <taxon>Tracheophyta</taxon>
        <taxon>Spermatophyta</taxon>
        <taxon>Magnoliopsida</taxon>
        <taxon>eudicotyledons</taxon>
        <taxon>Gunneridae</taxon>
        <taxon>Pentapetalae</taxon>
        <taxon>asterids</taxon>
        <taxon>lamiids</taxon>
        <taxon>Solanales</taxon>
        <taxon>Solanaceae</taxon>
        <taxon>Solanoideae</taxon>
        <taxon>Datureae</taxon>
        <taxon>Datura</taxon>
    </lineage>
</organism>
<evidence type="ECO:0000313" key="3">
    <source>
        <dbReference type="Proteomes" id="UP000823775"/>
    </source>
</evidence>
<dbReference type="EMBL" id="JACEIK010000131">
    <property type="protein sequence ID" value="MCD7450429.1"/>
    <property type="molecule type" value="Genomic_DNA"/>
</dbReference>
<proteinExistence type="predicted"/>
<sequence>MPHIGVGARTRGATCPLFWPFHRMVQANSVITLSTKTDKEAQAMKREKYTRTMTLPSSSASTLTTAAPLHTSEPHNSPPPDLLNIAQRDKMHENQLVRLAKALPSMI</sequence>
<evidence type="ECO:0000313" key="2">
    <source>
        <dbReference type="EMBL" id="MCD7450429.1"/>
    </source>
</evidence>
<gene>
    <name evidence="2" type="ORF">HAX54_006222</name>
</gene>
<dbReference type="Proteomes" id="UP000823775">
    <property type="component" value="Unassembled WGS sequence"/>
</dbReference>
<feature type="compositionally biased region" description="Low complexity" evidence="1">
    <location>
        <begin position="54"/>
        <end position="71"/>
    </location>
</feature>
<protein>
    <submittedName>
        <fullName evidence="2">Uncharacterized protein</fullName>
    </submittedName>
</protein>
<name>A0ABS8RXU0_DATST</name>
<keyword evidence="3" id="KW-1185">Reference proteome</keyword>
<reference evidence="2 3" key="1">
    <citation type="journal article" date="2021" name="BMC Genomics">
        <title>Datura genome reveals duplications of psychoactive alkaloid biosynthetic genes and high mutation rate following tissue culture.</title>
        <authorList>
            <person name="Rajewski A."/>
            <person name="Carter-House D."/>
            <person name="Stajich J."/>
            <person name="Litt A."/>
        </authorList>
    </citation>
    <scope>NUCLEOTIDE SEQUENCE [LARGE SCALE GENOMIC DNA]</scope>
    <source>
        <strain evidence="2">AR-01</strain>
    </source>
</reference>
<accession>A0ABS8RXU0</accession>